<reference evidence="2 3" key="1">
    <citation type="journal article" date="2008" name="J. Biotechnol.">
        <title>Ultrafast pyrosequencing of Corynebacterium kroppenstedtii DSM44385 revealed insights into the physiology of a lipophilic corynebacterium that lacks mycolic acids.</title>
        <authorList>
            <person name="Tauch A."/>
            <person name="Schneider J."/>
            <person name="Szczepanowski R."/>
            <person name="Tilker A."/>
            <person name="Viehoever P."/>
            <person name="Gartemann K.-H."/>
            <person name="Arnold W."/>
            <person name="Blom J."/>
            <person name="Brinkrolf K."/>
            <person name="Brune I."/>
            <person name="Goetker S."/>
            <person name="Weisshaar B."/>
            <person name="Goesmann A."/>
            <person name="Droege M."/>
            <person name="Puehler A."/>
        </authorList>
    </citation>
    <scope>NUCLEOTIDE SEQUENCE [LARGE SCALE GENOMIC DNA]</scope>
    <source>
        <strain evidence="3">DSM 44385 / JCM 11950 / CIP 105744 / CCUG 35717</strain>
    </source>
</reference>
<protein>
    <submittedName>
        <fullName evidence="2">Putative secreted protein</fullName>
    </submittedName>
</protein>
<feature type="transmembrane region" description="Helical" evidence="1">
    <location>
        <begin position="21"/>
        <end position="41"/>
    </location>
</feature>
<gene>
    <name evidence="2" type="ordered locus">ckrop_0060</name>
</gene>
<name>C4LLT1_CORK4</name>
<evidence type="ECO:0000313" key="3">
    <source>
        <dbReference type="Proteomes" id="UP000001473"/>
    </source>
</evidence>
<keyword evidence="3" id="KW-1185">Reference proteome</keyword>
<evidence type="ECO:0000313" key="2">
    <source>
        <dbReference type="EMBL" id="ACR16857.1"/>
    </source>
</evidence>
<dbReference type="STRING" id="645127.ckrop_0060"/>
<dbReference type="EMBL" id="CP001620">
    <property type="protein sequence ID" value="ACR16857.1"/>
    <property type="molecule type" value="Genomic_DNA"/>
</dbReference>
<keyword evidence="1" id="KW-0812">Transmembrane</keyword>
<sequence length="78" mass="8665">MRTMSNQSNHPPAQRITRAMLLVLVIAVGVMVIEWLLLSALNVGNRVTVFVIVAAITSVTIGSVVGQWTRKRWHKEKA</sequence>
<keyword evidence="1" id="KW-1133">Transmembrane helix</keyword>
<evidence type="ECO:0000256" key="1">
    <source>
        <dbReference type="SAM" id="Phobius"/>
    </source>
</evidence>
<dbReference type="KEGG" id="ckp:ckrop_0060"/>
<dbReference type="AlphaFoldDB" id="C4LLT1"/>
<dbReference type="Proteomes" id="UP000001473">
    <property type="component" value="Chromosome"/>
</dbReference>
<feature type="transmembrane region" description="Helical" evidence="1">
    <location>
        <begin position="47"/>
        <end position="68"/>
    </location>
</feature>
<keyword evidence="1" id="KW-0472">Membrane</keyword>
<proteinExistence type="predicted"/>
<organism evidence="2 3">
    <name type="scientific">Corynebacterium kroppenstedtii (strain DSM 44385 / JCM 11950 / CIP 105744 / CCUG 35717)</name>
    <dbReference type="NCBI Taxonomy" id="645127"/>
    <lineage>
        <taxon>Bacteria</taxon>
        <taxon>Bacillati</taxon>
        <taxon>Actinomycetota</taxon>
        <taxon>Actinomycetes</taxon>
        <taxon>Mycobacteriales</taxon>
        <taxon>Corynebacteriaceae</taxon>
        <taxon>Corynebacterium</taxon>
    </lineage>
</organism>
<dbReference type="HOGENOM" id="CLU_2616012_0_0_11"/>
<accession>C4LLT1</accession>